<evidence type="ECO:0000313" key="3">
    <source>
        <dbReference type="Proteomes" id="UP000195062"/>
    </source>
</evidence>
<dbReference type="EMBL" id="MDHH01000010">
    <property type="protein sequence ID" value="OUD99859.1"/>
    <property type="molecule type" value="Genomic_DNA"/>
</dbReference>
<protein>
    <submittedName>
        <fullName evidence="2">Uncharacterized protein</fullName>
    </submittedName>
</protein>
<dbReference type="Proteomes" id="UP000195062">
    <property type="component" value="Unassembled WGS sequence"/>
</dbReference>
<gene>
    <name evidence="2" type="ORF">CMMCAS07_20505</name>
</gene>
<keyword evidence="3" id="KW-1185">Reference proteome</keyword>
<comment type="caution">
    <text evidence="2">The sequence shown here is derived from an EMBL/GenBank/DDBJ whole genome shotgun (WGS) entry which is preliminary data.</text>
</comment>
<evidence type="ECO:0000256" key="1">
    <source>
        <dbReference type="SAM" id="MobiDB-lite"/>
    </source>
</evidence>
<proteinExistence type="predicted"/>
<organism evidence="2 3">
    <name type="scientific">Clavibacter michiganensis subsp. michiganensis</name>
    <dbReference type="NCBI Taxonomy" id="33013"/>
    <lineage>
        <taxon>Bacteria</taxon>
        <taxon>Bacillati</taxon>
        <taxon>Actinomycetota</taxon>
        <taxon>Actinomycetes</taxon>
        <taxon>Micrococcales</taxon>
        <taxon>Microbacteriaceae</taxon>
        <taxon>Clavibacter</taxon>
    </lineage>
</organism>
<sequence length="207" mass="20876">MAGRASGSGSASRGVARTTDAVAAASAAAGSGSAPSRSGASSGTGCSVGGSSWRASLRSTRPSERIPLSRCHCAYAATTPLARACDRSVAASACGQSPVRRAERSARVSGSSRGDPGGAAASATTPPSCTTNAECGPGAPVTAQSWKLGAQPAIDRLRRRYESSVRLAPCSWRLSDRRAPTRSRYCWSEPSSSVTRSAVSTIALAAV</sequence>
<name>A0A251XCI1_CLAMM</name>
<feature type="region of interest" description="Disordered" evidence="1">
    <location>
        <begin position="1"/>
        <end position="61"/>
    </location>
</feature>
<feature type="region of interest" description="Disordered" evidence="1">
    <location>
        <begin position="96"/>
        <end position="134"/>
    </location>
</feature>
<dbReference type="AlphaFoldDB" id="A0A251XCI1"/>
<reference evidence="2 3" key="1">
    <citation type="submission" date="2016-08" db="EMBL/GenBank/DDBJ databases">
        <title>Genome sequence of Clavibacter michiganensis subsp. michiganensis strain CASJ007.</title>
        <authorList>
            <person name="Thapa S.P."/>
            <person name="Coaker G."/>
        </authorList>
    </citation>
    <scope>NUCLEOTIDE SEQUENCE [LARGE SCALE GENOMIC DNA]</scope>
    <source>
        <strain evidence="2">CASJ007</strain>
    </source>
</reference>
<accession>A0A251XCI1</accession>
<evidence type="ECO:0000313" key="2">
    <source>
        <dbReference type="EMBL" id="OUD99859.1"/>
    </source>
</evidence>
<feature type="compositionally biased region" description="Low complexity" evidence="1">
    <location>
        <begin position="1"/>
        <end position="52"/>
    </location>
</feature>
<feature type="compositionally biased region" description="Low complexity" evidence="1">
    <location>
        <begin position="119"/>
        <end position="131"/>
    </location>
</feature>